<dbReference type="InterPro" id="IPR050111">
    <property type="entry name" value="C-type_lectin/snaclec_domain"/>
</dbReference>
<dbReference type="InterPro" id="IPR016187">
    <property type="entry name" value="CTDL_fold"/>
</dbReference>
<dbReference type="KEGG" id="alim:106520632"/>
<feature type="transmembrane region" description="Helical" evidence="4">
    <location>
        <begin position="51"/>
        <end position="74"/>
    </location>
</feature>
<proteinExistence type="predicted"/>
<dbReference type="InterPro" id="IPR016186">
    <property type="entry name" value="C-type_lectin-like/link_sf"/>
</dbReference>
<keyword evidence="1" id="KW-0430">Lectin</keyword>
<sequence length="306" mass="35301">MEDKEIPAGSYKQLTRVEETTEDELPLHLNQEQRVTMSTLRPESSLNTYKLLVASLAVLAAILLAVDIGLGVYYSKLTDGNIVSDLNREIAKLQTSYNAAVRSRDEAQKQLEAERKQQQVTRWEHAHVSTRIKDYEKQVEKVEMEIASLKSHLPMIREGCRHCLPGWTFLSSRCFYFPFSNTIYRTTWQEARQFCQRLGSDLAVIDTREKNLAVNELVRNNQDSSRSFYQNGFWIGLTDTEEEGVWKWITGLRLNQGFWHDGEPNNNNNEDCVAVYPNFNPFLSWNDAPCSYNLMWICETSPRATG</sequence>
<dbReference type="OrthoDB" id="2142683at2759"/>
<keyword evidence="4" id="KW-1133">Transmembrane helix</keyword>
<accession>A0A2I4BKM7</accession>
<keyword evidence="6" id="KW-1185">Reference proteome</keyword>
<dbReference type="Gene3D" id="3.10.100.10">
    <property type="entry name" value="Mannose-Binding Protein A, subunit A"/>
    <property type="match status" value="1"/>
</dbReference>
<evidence type="ECO:0000256" key="2">
    <source>
        <dbReference type="ARBA" id="ARBA00023157"/>
    </source>
</evidence>
<evidence type="ECO:0000259" key="5">
    <source>
        <dbReference type="PROSITE" id="PS50041"/>
    </source>
</evidence>
<evidence type="ECO:0000256" key="1">
    <source>
        <dbReference type="ARBA" id="ARBA00022734"/>
    </source>
</evidence>
<dbReference type="AlphaFoldDB" id="A0A2I4BKM7"/>
<dbReference type="PANTHER" id="PTHR22803">
    <property type="entry name" value="MANNOSE, PHOSPHOLIPASE, LECTIN RECEPTOR RELATED"/>
    <property type="match status" value="1"/>
</dbReference>
<dbReference type="InterPro" id="IPR018378">
    <property type="entry name" value="C-type_lectin_CS"/>
</dbReference>
<evidence type="ECO:0000256" key="4">
    <source>
        <dbReference type="SAM" id="Phobius"/>
    </source>
</evidence>
<evidence type="ECO:0000256" key="3">
    <source>
        <dbReference type="SAM" id="Coils"/>
    </source>
</evidence>
<keyword evidence="2" id="KW-1015">Disulfide bond</keyword>
<dbReference type="InterPro" id="IPR001304">
    <property type="entry name" value="C-type_lectin-like"/>
</dbReference>
<dbReference type="Proteomes" id="UP000192220">
    <property type="component" value="Unplaced"/>
</dbReference>
<dbReference type="CDD" id="cd03590">
    <property type="entry name" value="CLECT_DC-SIGN_like"/>
    <property type="match status" value="1"/>
</dbReference>
<dbReference type="STRING" id="52670.A0A2I4BKM7"/>
<evidence type="ECO:0000313" key="6">
    <source>
        <dbReference type="Proteomes" id="UP000192220"/>
    </source>
</evidence>
<evidence type="ECO:0000313" key="7">
    <source>
        <dbReference type="RefSeq" id="XP_013868294.1"/>
    </source>
</evidence>
<dbReference type="GeneID" id="106520632"/>
<dbReference type="Pfam" id="PF00059">
    <property type="entry name" value="Lectin_C"/>
    <property type="match status" value="1"/>
</dbReference>
<dbReference type="GO" id="GO:0030246">
    <property type="term" value="F:carbohydrate binding"/>
    <property type="evidence" value="ECO:0007669"/>
    <property type="project" value="UniProtKB-KW"/>
</dbReference>
<dbReference type="InterPro" id="IPR033989">
    <property type="entry name" value="CD209-like_CTLD"/>
</dbReference>
<keyword evidence="3" id="KW-0175">Coiled coil</keyword>
<keyword evidence="4" id="KW-0472">Membrane</keyword>
<feature type="coiled-coil region" evidence="3">
    <location>
        <begin position="83"/>
        <end position="152"/>
    </location>
</feature>
<dbReference type="SUPFAM" id="SSF56436">
    <property type="entry name" value="C-type lectin-like"/>
    <property type="match status" value="1"/>
</dbReference>
<dbReference type="RefSeq" id="XP_013868294.1">
    <property type="nucleotide sequence ID" value="XM_014012840.1"/>
</dbReference>
<dbReference type="PROSITE" id="PS50041">
    <property type="entry name" value="C_TYPE_LECTIN_2"/>
    <property type="match status" value="1"/>
</dbReference>
<dbReference type="InParanoid" id="A0A2I4BKM7"/>
<dbReference type="SMART" id="SM00034">
    <property type="entry name" value="CLECT"/>
    <property type="match status" value="1"/>
</dbReference>
<gene>
    <name evidence="7" type="primary">LOC106520632</name>
</gene>
<feature type="domain" description="C-type lectin" evidence="5">
    <location>
        <begin position="170"/>
        <end position="299"/>
    </location>
</feature>
<protein>
    <submittedName>
        <fullName evidence="7">C-type lectin domain family 4 member M</fullName>
    </submittedName>
</protein>
<dbReference type="PROSITE" id="PS00615">
    <property type="entry name" value="C_TYPE_LECTIN_1"/>
    <property type="match status" value="1"/>
</dbReference>
<keyword evidence="4" id="KW-0812">Transmembrane</keyword>
<name>A0A2I4BKM7_AUSLI</name>
<reference evidence="7" key="1">
    <citation type="submission" date="2025-08" db="UniProtKB">
        <authorList>
            <consortium name="RefSeq"/>
        </authorList>
    </citation>
    <scope>IDENTIFICATION</scope>
    <source>
        <strain evidence="7">Quisiro</strain>
        <tissue evidence="7">Liver</tissue>
    </source>
</reference>
<organism evidence="6 7">
    <name type="scientific">Austrofundulus limnaeus</name>
    <name type="common">Annual killifish</name>
    <dbReference type="NCBI Taxonomy" id="52670"/>
    <lineage>
        <taxon>Eukaryota</taxon>
        <taxon>Metazoa</taxon>
        <taxon>Chordata</taxon>
        <taxon>Craniata</taxon>
        <taxon>Vertebrata</taxon>
        <taxon>Euteleostomi</taxon>
        <taxon>Actinopterygii</taxon>
        <taxon>Neopterygii</taxon>
        <taxon>Teleostei</taxon>
        <taxon>Neoteleostei</taxon>
        <taxon>Acanthomorphata</taxon>
        <taxon>Ovalentaria</taxon>
        <taxon>Atherinomorphae</taxon>
        <taxon>Cyprinodontiformes</taxon>
        <taxon>Rivulidae</taxon>
        <taxon>Austrofundulus</taxon>
    </lineage>
</organism>